<dbReference type="InterPro" id="IPR036249">
    <property type="entry name" value="Thioredoxin-like_sf"/>
</dbReference>
<dbReference type="InterPro" id="IPR013766">
    <property type="entry name" value="Thioredoxin_domain"/>
</dbReference>
<protein>
    <submittedName>
        <fullName evidence="5">DUF255 domain-containing protein</fullName>
    </submittedName>
</protein>
<dbReference type="RefSeq" id="WP_266053692.1">
    <property type="nucleotide sequence ID" value="NZ_JAPFQO010000011.1"/>
</dbReference>
<keyword evidence="2" id="KW-0676">Redox-active center</keyword>
<feature type="chain" id="PRO_5045799918" evidence="3">
    <location>
        <begin position="23"/>
        <end position="202"/>
    </location>
</feature>
<gene>
    <name evidence="5" type="ORF">OO017_16050</name>
</gene>
<feature type="signal peptide" evidence="3">
    <location>
        <begin position="1"/>
        <end position="22"/>
    </location>
</feature>
<dbReference type="Proteomes" id="UP001207228">
    <property type="component" value="Unassembled WGS sequence"/>
</dbReference>
<dbReference type="InterPro" id="IPR017937">
    <property type="entry name" value="Thioredoxin_CS"/>
</dbReference>
<dbReference type="PROSITE" id="PS51352">
    <property type="entry name" value="THIOREDOXIN_2"/>
    <property type="match status" value="1"/>
</dbReference>
<evidence type="ECO:0000256" key="1">
    <source>
        <dbReference type="ARBA" id="ARBA00022729"/>
    </source>
</evidence>
<accession>A0ABT3RHY6</accession>
<comment type="caution">
    <text evidence="5">The sequence shown here is derived from an EMBL/GenBank/DDBJ whole genome shotgun (WGS) entry which is preliminary data.</text>
</comment>
<evidence type="ECO:0000313" key="6">
    <source>
        <dbReference type="Proteomes" id="UP001207228"/>
    </source>
</evidence>
<keyword evidence="1 3" id="KW-0732">Signal</keyword>
<dbReference type="InterPro" id="IPR004879">
    <property type="entry name" value="Ssp411-like_TRX"/>
</dbReference>
<dbReference type="PANTHER" id="PTHR15337">
    <property type="entry name" value="ANTERIOR GRADIENT PROTEIN-RELATED"/>
    <property type="match status" value="1"/>
</dbReference>
<evidence type="ECO:0000256" key="3">
    <source>
        <dbReference type="SAM" id="SignalP"/>
    </source>
</evidence>
<dbReference type="PROSITE" id="PS00194">
    <property type="entry name" value="THIOREDOXIN_1"/>
    <property type="match status" value="1"/>
</dbReference>
<reference evidence="5 6" key="1">
    <citation type="submission" date="2022-11" db="EMBL/GenBank/DDBJ databases">
        <title>The characterization of three novel Bacteroidetes species and genomic analysis of their roles in tidal elemental geochemical cycles.</title>
        <authorList>
            <person name="Ma K.-J."/>
        </authorList>
    </citation>
    <scope>NUCLEOTIDE SEQUENCE [LARGE SCALE GENOMIC DNA]</scope>
    <source>
        <strain evidence="5 6">M82</strain>
    </source>
</reference>
<organism evidence="5 6">
    <name type="scientific">Pontibacter anaerobius</name>
    <dbReference type="NCBI Taxonomy" id="2993940"/>
    <lineage>
        <taxon>Bacteria</taxon>
        <taxon>Pseudomonadati</taxon>
        <taxon>Bacteroidota</taxon>
        <taxon>Cytophagia</taxon>
        <taxon>Cytophagales</taxon>
        <taxon>Hymenobacteraceae</taxon>
        <taxon>Pontibacter</taxon>
    </lineage>
</organism>
<dbReference type="InterPro" id="IPR051099">
    <property type="entry name" value="AGR/TXD"/>
</dbReference>
<evidence type="ECO:0000256" key="2">
    <source>
        <dbReference type="ARBA" id="ARBA00023284"/>
    </source>
</evidence>
<dbReference type="Pfam" id="PF03190">
    <property type="entry name" value="Thioredox_DsbH"/>
    <property type="match status" value="1"/>
</dbReference>
<dbReference type="Gene3D" id="3.40.30.10">
    <property type="entry name" value="Glutaredoxin"/>
    <property type="match status" value="1"/>
</dbReference>
<sequence>MLKKLMILPMLALALVTGCKNSSPPTFTANTTTEATASAAAIPEADAVPAPATKKPEKIQWLTIEQAAERMKTAPRKIVVDVYTDWCGWCKKMDKSTFTDPQVAELVNEHFYAVKLDAEGEKPIILKGRTFNYKPEYRAHELAVALLQGQMSYPTTVYLDEDMNVLAPVPGYLDAENFARILRYFGENHHKSMNFQEYEKTL</sequence>
<dbReference type="PROSITE" id="PS51257">
    <property type="entry name" value="PROKAR_LIPOPROTEIN"/>
    <property type="match status" value="1"/>
</dbReference>
<evidence type="ECO:0000259" key="4">
    <source>
        <dbReference type="PROSITE" id="PS51352"/>
    </source>
</evidence>
<dbReference type="PANTHER" id="PTHR15337:SF11">
    <property type="entry name" value="THIOREDOXIN DOMAIN-CONTAINING PROTEIN"/>
    <property type="match status" value="1"/>
</dbReference>
<proteinExistence type="predicted"/>
<dbReference type="SUPFAM" id="SSF52833">
    <property type="entry name" value="Thioredoxin-like"/>
    <property type="match status" value="1"/>
</dbReference>
<feature type="domain" description="Thioredoxin" evidence="4">
    <location>
        <begin position="39"/>
        <end position="187"/>
    </location>
</feature>
<dbReference type="EMBL" id="JAPFQO010000011">
    <property type="protein sequence ID" value="MCX2741473.1"/>
    <property type="molecule type" value="Genomic_DNA"/>
</dbReference>
<evidence type="ECO:0000313" key="5">
    <source>
        <dbReference type="EMBL" id="MCX2741473.1"/>
    </source>
</evidence>
<name>A0ABT3RHY6_9BACT</name>
<keyword evidence="6" id="KW-1185">Reference proteome</keyword>